<comment type="caution">
    <text evidence="1">The sequence shown here is derived from an EMBL/GenBank/DDBJ whole genome shotgun (WGS) entry which is preliminary data.</text>
</comment>
<reference evidence="2" key="1">
    <citation type="submission" date="2017-04" db="EMBL/GenBank/DDBJ databases">
        <title>Function of individual gut microbiota members based on whole genome sequencing of pure cultures obtained from chicken caecum.</title>
        <authorList>
            <person name="Medvecky M."/>
            <person name="Cejkova D."/>
            <person name="Polansky O."/>
            <person name="Karasova D."/>
            <person name="Kubasova T."/>
            <person name="Cizek A."/>
            <person name="Rychlik I."/>
        </authorList>
    </citation>
    <scope>NUCLEOTIDE SEQUENCE [LARGE SCALE GENOMIC DNA]</scope>
    <source>
        <strain evidence="2">An70</strain>
    </source>
</reference>
<proteinExistence type="predicted"/>
<dbReference type="STRING" id="1118060.GCA_000311845_01727"/>
<evidence type="ECO:0000313" key="1">
    <source>
        <dbReference type="EMBL" id="OUN44076.1"/>
    </source>
</evidence>
<evidence type="ECO:0000313" key="2">
    <source>
        <dbReference type="Proteomes" id="UP000196560"/>
    </source>
</evidence>
<organism evidence="1 2">
    <name type="scientific">Enorma massiliensis</name>
    <dbReference type="NCBI Taxonomy" id="1472761"/>
    <lineage>
        <taxon>Bacteria</taxon>
        <taxon>Bacillati</taxon>
        <taxon>Actinomycetota</taxon>
        <taxon>Coriobacteriia</taxon>
        <taxon>Coriobacteriales</taxon>
        <taxon>Coriobacteriaceae</taxon>
        <taxon>Enorma</taxon>
    </lineage>
</organism>
<dbReference type="eggNOG" id="ENOG5033SVA">
    <property type="taxonomic scope" value="Bacteria"/>
</dbReference>
<dbReference type="AlphaFoldDB" id="A0A1Y3U5N5"/>
<gene>
    <name evidence="1" type="ORF">B5G21_02015</name>
</gene>
<keyword evidence="2" id="KW-1185">Reference proteome</keyword>
<dbReference type="EMBL" id="NFHO01000002">
    <property type="protein sequence ID" value="OUN44076.1"/>
    <property type="molecule type" value="Genomic_DNA"/>
</dbReference>
<dbReference type="Proteomes" id="UP000196560">
    <property type="component" value="Unassembled WGS sequence"/>
</dbReference>
<accession>A0A1Y3U5N5</accession>
<protein>
    <submittedName>
        <fullName evidence="1">Uncharacterized protein</fullName>
    </submittedName>
</protein>
<name>A0A1Y3U5N5_9ACTN</name>
<sequence>MAVGTIETSVLTDIANAIRFQAGVATLFTPGEMAAAATALDGTNEGNYQAQIYMTLESGILSGHVFEDIADAIRGQNGSTDTYLPGEMAAAILALSWDVGLKPRAVLTSLGTLEFNYVDGRHCYSGGVPVDAWEVDPAGYSSASARPYDSVKLQVQKVVFHSSWAQVGMTNANYLLNAFESMTEVSGFENMSGMRSANQMFGSCSMLETIYATSFSNSGLSGSLMFNGCSRLVGGTDGFVPSTTSGASACKIGAGGVLTDPNKDARTWFYGHFYEDGEAVLTATQAPDPSRTLRATGRICAIGKYVGLGFTPWTGTAGATHRQYLTAVTFAADMATYSTLRFDYLLYSCTAATSVSGLGSLSGVTSMRFTFSSCSALTSLDFRGFDPLALTDLYYTFGGASALAAIYADSTWELPSSGVSGSSCFYNCRSLVGGNGTAWSSSATSYTYFRIDTASTPGYLTAQ</sequence>